<sequence>MKVETECWWRMVRMAAMLCTGWQLESRQDPSVSQGPGFVQLNSSEDPISLQTFSNSLPILPSTRLRGFAVYIKRKTRLPAPSRTMNYLQF</sequence>
<dbReference type="Proteomes" id="UP000327493">
    <property type="component" value="Chromosome 4"/>
</dbReference>
<gene>
    <name evidence="1" type="ORF">FQN60_009278</name>
</gene>
<evidence type="ECO:0000313" key="1">
    <source>
        <dbReference type="EMBL" id="KAA8593162.1"/>
    </source>
</evidence>
<proteinExistence type="predicted"/>
<accession>A0A5J5DII0</accession>
<organism evidence="1 2">
    <name type="scientific">Etheostoma spectabile</name>
    <name type="common">orangethroat darter</name>
    <dbReference type="NCBI Taxonomy" id="54343"/>
    <lineage>
        <taxon>Eukaryota</taxon>
        <taxon>Metazoa</taxon>
        <taxon>Chordata</taxon>
        <taxon>Craniata</taxon>
        <taxon>Vertebrata</taxon>
        <taxon>Euteleostomi</taxon>
        <taxon>Actinopterygii</taxon>
        <taxon>Neopterygii</taxon>
        <taxon>Teleostei</taxon>
        <taxon>Neoteleostei</taxon>
        <taxon>Acanthomorphata</taxon>
        <taxon>Eupercaria</taxon>
        <taxon>Perciformes</taxon>
        <taxon>Percoidei</taxon>
        <taxon>Percidae</taxon>
        <taxon>Etheostomatinae</taxon>
        <taxon>Etheostoma</taxon>
    </lineage>
</organism>
<dbReference type="EMBL" id="VOFY01000004">
    <property type="protein sequence ID" value="KAA8593162.1"/>
    <property type="molecule type" value="Genomic_DNA"/>
</dbReference>
<keyword evidence="2" id="KW-1185">Reference proteome</keyword>
<comment type="caution">
    <text evidence="1">The sequence shown here is derived from an EMBL/GenBank/DDBJ whole genome shotgun (WGS) entry which is preliminary data.</text>
</comment>
<protein>
    <submittedName>
        <fullName evidence="1">Uncharacterized protein</fullName>
    </submittedName>
</protein>
<dbReference type="AlphaFoldDB" id="A0A5J5DII0"/>
<reference evidence="1 2" key="1">
    <citation type="submission" date="2019-08" db="EMBL/GenBank/DDBJ databases">
        <title>A chromosome-level genome assembly, high-density linkage maps, and genome scans reveal the genomic architecture of hybrid incompatibilities underlying speciation via character displacement in darters (Percidae: Etheostominae).</title>
        <authorList>
            <person name="Moran R.L."/>
            <person name="Catchen J.M."/>
            <person name="Fuller R.C."/>
        </authorList>
    </citation>
    <scope>NUCLEOTIDE SEQUENCE [LARGE SCALE GENOMIC DNA]</scope>
    <source>
        <strain evidence="1">EspeVRDwgs_2016</strain>
        <tissue evidence="1">Muscle</tissue>
    </source>
</reference>
<evidence type="ECO:0000313" key="2">
    <source>
        <dbReference type="Proteomes" id="UP000327493"/>
    </source>
</evidence>
<name>A0A5J5DII0_9PERO</name>